<accession>A0ABV4PM75</accession>
<proteinExistence type="predicted"/>
<dbReference type="RefSeq" id="WP_032618296.1">
    <property type="nucleotide sequence ID" value="NZ_AVEE02000037.1"/>
</dbReference>
<name>A0ABV4PM75_9PSED</name>
<reference evidence="1 2" key="1">
    <citation type="submission" date="2024-06" db="EMBL/GenBank/DDBJ databases">
        <title>Genome sequences for Pseudomonas syringae strains with characterized LPS.</title>
        <authorList>
            <person name="Baltrus D.A."/>
            <person name="Krings L."/>
        </authorList>
    </citation>
    <scope>NUCLEOTIDE SEQUENCE [LARGE SCALE GENOMIC DNA]</scope>
    <source>
        <strain evidence="1 2">NCPPB2708</strain>
    </source>
</reference>
<evidence type="ECO:0000313" key="1">
    <source>
        <dbReference type="EMBL" id="MFA0940571.1"/>
    </source>
</evidence>
<dbReference type="Proteomes" id="UP001569512">
    <property type="component" value="Unassembled WGS sequence"/>
</dbReference>
<organism evidence="1 2">
    <name type="scientific">Pseudomonas tremae</name>
    <dbReference type="NCBI Taxonomy" id="200454"/>
    <lineage>
        <taxon>Bacteria</taxon>
        <taxon>Pseudomonadati</taxon>
        <taxon>Pseudomonadota</taxon>
        <taxon>Gammaproteobacteria</taxon>
        <taxon>Pseudomonadales</taxon>
        <taxon>Pseudomonadaceae</taxon>
        <taxon>Pseudomonas</taxon>
    </lineage>
</organism>
<evidence type="ECO:0000313" key="2">
    <source>
        <dbReference type="Proteomes" id="UP001569512"/>
    </source>
</evidence>
<gene>
    <name evidence="1" type="ORF">ACDH53_24615</name>
</gene>
<sequence>MKWGIGVLPDMESDRRDDVGTIALDDARGYFKELAAPSFIEFWSEYQEDIPVDIGRYSFVYRRFITALFFLNHMTDKVATQRGFKKPEDVIAAVKSMGMKAGIALDVCRQLTNDVKHPKNQPQTYGVRERSDTDNVGDNQLPTWIFTDKSGRDHDLCDVAYDVWSYWLDNRHQRKST</sequence>
<dbReference type="EMBL" id="JBGMSU010000021">
    <property type="protein sequence ID" value="MFA0940571.1"/>
    <property type="molecule type" value="Genomic_DNA"/>
</dbReference>
<keyword evidence="2" id="KW-1185">Reference proteome</keyword>
<protein>
    <submittedName>
        <fullName evidence="1">Uncharacterized protein</fullName>
    </submittedName>
</protein>
<comment type="caution">
    <text evidence="1">The sequence shown here is derived from an EMBL/GenBank/DDBJ whole genome shotgun (WGS) entry which is preliminary data.</text>
</comment>